<evidence type="ECO:0000313" key="2">
    <source>
        <dbReference type="Proteomes" id="UP000326396"/>
    </source>
</evidence>
<evidence type="ECO:0000313" key="1">
    <source>
        <dbReference type="EMBL" id="KAD3641629.1"/>
    </source>
</evidence>
<proteinExistence type="predicted"/>
<sequence>MIVIEYQLVPALDSTLREVFGKFNFHKESGLLQFWAFSTDPEAEMGWNLVLTNITCNPTQDQGLEDYRKRCFEREYPSVGIETSVGNWLAGRAAQTGIADHRTKHHVLDQEDQHSRDIGARGQLVLPVFSDEDAGNKLAGVIEYVTIERKESYVEDFEQFQNSLKDKGLKSTYMGKTIKVVYNGHMIKFTLPLSAKFTDMLREVTKRFTGLEHKKFRVEYVDKKDTNTSLSRTSASLTLSNITKANNMEAMNSQDHFNIMVVILCQLVPKIESVLSELFGKFNFREESGLLQFWAYRRDPDSEEIGCNLVLTHLTYNPTQDQGLEDYRNICLENQYPFIGIETNVGSWLPGRAAQTGFADHRTRHHVLDIEDQHSRDIGAWGS</sequence>
<accession>A0A5N6MNR2</accession>
<reference evidence="1 2" key="1">
    <citation type="submission" date="2019-05" db="EMBL/GenBank/DDBJ databases">
        <title>Mikania micrantha, genome provides insights into the molecular mechanism of rapid growth.</title>
        <authorList>
            <person name="Liu B."/>
        </authorList>
    </citation>
    <scope>NUCLEOTIDE SEQUENCE [LARGE SCALE GENOMIC DNA]</scope>
    <source>
        <strain evidence="1">NLD-2019</strain>
        <tissue evidence="1">Leaf</tissue>
    </source>
</reference>
<name>A0A5N6MNR2_9ASTR</name>
<comment type="caution">
    <text evidence="1">The sequence shown here is derived from an EMBL/GenBank/DDBJ whole genome shotgun (WGS) entry which is preliminary data.</text>
</comment>
<evidence type="ECO:0008006" key="3">
    <source>
        <dbReference type="Google" id="ProtNLM"/>
    </source>
</evidence>
<dbReference type="SUPFAM" id="SSF54277">
    <property type="entry name" value="CAD &amp; PB1 domains"/>
    <property type="match status" value="1"/>
</dbReference>
<keyword evidence="2" id="KW-1185">Reference proteome</keyword>
<protein>
    <recommendedName>
        <fullName evidence="3">PB1 domain-containing protein</fullName>
    </recommendedName>
</protein>
<dbReference type="PANTHER" id="PTHR32002">
    <property type="entry name" value="PROTEIN NLP8"/>
    <property type="match status" value="1"/>
</dbReference>
<dbReference type="EMBL" id="SZYD01000015">
    <property type="protein sequence ID" value="KAD3641629.1"/>
    <property type="molecule type" value="Genomic_DNA"/>
</dbReference>
<dbReference type="PANTHER" id="PTHR32002:SF35">
    <property type="entry name" value="PROTEIN NLP6"/>
    <property type="match status" value="1"/>
</dbReference>
<gene>
    <name evidence="1" type="ORF">E3N88_30853</name>
</gene>
<dbReference type="InterPro" id="IPR045012">
    <property type="entry name" value="NLP"/>
</dbReference>
<dbReference type="Proteomes" id="UP000326396">
    <property type="component" value="Linkage Group LG5"/>
</dbReference>
<organism evidence="1 2">
    <name type="scientific">Mikania micrantha</name>
    <name type="common">bitter vine</name>
    <dbReference type="NCBI Taxonomy" id="192012"/>
    <lineage>
        <taxon>Eukaryota</taxon>
        <taxon>Viridiplantae</taxon>
        <taxon>Streptophyta</taxon>
        <taxon>Embryophyta</taxon>
        <taxon>Tracheophyta</taxon>
        <taxon>Spermatophyta</taxon>
        <taxon>Magnoliopsida</taxon>
        <taxon>eudicotyledons</taxon>
        <taxon>Gunneridae</taxon>
        <taxon>Pentapetalae</taxon>
        <taxon>asterids</taxon>
        <taxon>campanulids</taxon>
        <taxon>Asterales</taxon>
        <taxon>Asteraceae</taxon>
        <taxon>Asteroideae</taxon>
        <taxon>Heliantheae alliance</taxon>
        <taxon>Eupatorieae</taxon>
        <taxon>Mikania</taxon>
    </lineage>
</organism>
<dbReference type="AlphaFoldDB" id="A0A5N6MNR2"/>
<dbReference type="GO" id="GO:0003700">
    <property type="term" value="F:DNA-binding transcription factor activity"/>
    <property type="evidence" value="ECO:0007669"/>
    <property type="project" value="InterPro"/>
</dbReference>